<evidence type="ECO:0000313" key="1">
    <source>
        <dbReference type="EMBL" id="OHS98004.1"/>
    </source>
</evidence>
<keyword evidence="2" id="KW-1185">Reference proteome</keyword>
<dbReference type="VEuPathDB" id="TrichDB:TRFO_09186"/>
<dbReference type="RefSeq" id="XP_068351141.1">
    <property type="nucleotide sequence ID" value="XM_068494720.1"/>
</dbReference>
<dbReference type="GeneID" id="94829424"/>
<evidence type="ECO:0000313" key="2">
    <source>
        <dbReference type="Proteomes" id="UP000179807"/>
    </source>
</evidence>
<dbReference type="AlphaFoldDB" id="A0A1J4JL61"/>
<proteinExistence type="predicted"/>
<accession>A0A1J4JL61</accession>
<name>A0A1J4JL61_9EUKA</name>
<gene>
    <name evidence="1" type="ORF">TRFO_09186</name>
</gene>
<protein>
    <submittedName>
        <fullName evidence="1">Uncharacterized protein</fullName>
    </submittedName>
</protein>
<dbReference type="EMBL" id="MLAK01001082">
    <property type="protein sequence ID" value="OHS98004.1"/>
    <property type="molecule type" value="Genomic_DNA"/>
</dbReference>
<sequence length="267" mass="28898">MQNISINLLNNYIKLSHPFSLSHQFKGMPFQLDGSLDFTTDGNSLSGQLCHSFSFDSLISAKYSVAASKKATKVEFSGNLNQIIDFAFSSDGKESSNEISYNFPFGAVGVKTVNSPDNESNSNENTATPKSSINSIGLGLILHDHNKNHQFGMIYDVYKRSADLRIASNFLQKLMELGKLNLFHSNVMLASCTATCFNQKDPILSGASISVLTSNPNSTGLQFTITHDKTFAAKVTTSVNEATAVSACLKVEGNSDLSFGVKVDIKP</sequence>
<organism evidence="1 2">
    <name type="scientific">Tritrichomonas foetus</name>
    <dbReference type="NCBI Taxonomy" id="1144522"/>
    <lineage>
        <taxon>Eukaryota</taxon>
        <taxon>Metamonada</taxon>
        <taxon>Parabasalia</taxon>
        <taxon>Tritrichomonadida</taxon>
        <taxon>Tritrichomonadidae</taxon>
        <taxon>Tritrichomonas</taxon>
    </lineage>
</organism>
<dbReference type="Proteomes" id="UP000179807">
    <property type="component" value="Unassembled WGS sequence"/>
</dbReference>
<comment type="caution">
    <text evidence="1">The sequence shown here is derived from an EMBL/GenBank/DDBJ whole genome shotgun (WGS) entry which is preliminary data.</text>
</comment>
<reference evidence="1" key="1">
    <citation type="submission" date="2016-10" db="EMBL/GenBank/DDBJ databases">
        <authorList>
            <person name="Benchimol M."/>
            <person name="Almeida L.G."/>
            <person name="Vasconcelos A.T."/>
            <person name="Perreira-Neves A."/>
            <person name="Rosa I.A."/>
            <person name="Tasca T."/>
            <person name="Bogo M.R."/>
            <person name="de Souza W."/>
        </authorList>
    </citation>
    <scope>NUCLEOTIDE SEQUENCE [LARGE SCALE GENOMIC DNA]</scope>
    <source>
        <strain evidence="1">K</strain>
    </source>
</reference>